<evidence type="ECO:0000259" key="1">
    <source>
        <dbReference type="PROSITE" id="PS51934"/>
    </source>
</evidence>
<dbReference type="InterPro" id="IPR048263">
    <property type="entry name" value="Arb2"/>
</dbReference>
<dbReference type="PROSITE" id="PS51934">
    <property type="entry name" value="LRAT"/>
    <property type="match status" value="1"/>
</dbReference>
<dbReference type="PANTHER" id="PTHR21357:SF4">
    <property type="entry name" value="FAM172 FAMILY PROTEIN HOMOLOG CG10038"/>
    <property type="match status" value="1"/>
</dbReference>
<dbReference type="InterPro" id="IPR053858">
    <property type="entry name" value="Arb2_dom"/>
</dbReference>
<dbReference type="PANTHER" id="PTHR21357">
    <property type="entry name" value="FAM172 FAMILY PROTEIN HOMOLOG CG10038"/>
    <property type="match status" value="1"/>
</dbReference>
<reference evidence="2" key="1">
    <citation type="submission" date="2016-06" db="UniProtKB">
        <authorList>
            <consortium name="WormBaseParasite"/>
        </authorList>
    </citation>
    <scope>IDENTIFICATION</scope>
</reference>
<dbReference type="AlphaFoldDB" id="A0A183DNG9"/>
<evidence type="ECO:0000313" key="2">
    <source>
        <dbReference type="WBParaSite" id="GPUH_0001027301-mRNA-1"/>
    </source>
</evidence>
<name>A0A183DNG9_9BILA</name>
<dbReference type="InterPro" id="IPR007053">
    <property type="entry name" value="LRAT_dom"/>
</dbReference>
<organism evidence="2">
    <name type="scientific">Gongylonema pulchrum</name>
    <dbReference type="NCBI Taxonomy" id="637853"/>
    <lineage>
        <taxon>Eukaryota</taxon>
        <taxon>Metazoa</taxon>
        <taxon>Ecdysozoa</taxon>
        <taxon>Nematoda</taxon>
        <taxon>Chromadorea</taxon>
        <taxon>Rhabditida</taxon>
        <taxon>Spirurina</taxon>
        <taxon>Spiruromorpha</taxon>
        <taxon>Spiruroidea</taxon>
        <taxon>Gongylonematidae</taxon>
        <taxon>Gongylonema</taxon>
    </lineage>
</organism>
<dbReference type="GO" id="GO:0031048">
    <property type="term" value="P:regulatory ncRNA-mediated heterochromatin formation"/>
    <property type="evidence" value="ECO:0007669"/>
    <property type="project" value="TreeGrafter"/>
</dbReference>
<accession>A0A183DNG9</accession>
<sequence>LRSSLRDLSVANFSRYGFVSPTDRLSRLVAVFQDGQQYVFVDQASYEKLGAAVTEEIYQIMESPQYKMTREYFGDGDKESNSFIFLSEGWDSKEHLVILIHGSGVVRAGQWSRRLIMNEGLDAGSQLPFLRKCEELGWGVIVMNTNLNFYTPDKYFPVSFFLILIRTPCQTDHGSCEISNGSSPVEHGTTVWQTYVAKAKARCIAVIAHSAGGSVIAGIIENCWSTEMANRLRCVCLTDAAFKLSSAVNLTLLPPIRNWVVSIQKVVGVPVDSKGIFGEYVTCITFDALDIHSAFHCIAYLLMIRSSLQRTGKSLQRITLCAAMMAPGQLVTDWMQAENLLPFLELGDLVEFRRVVGIAKRRIYTVCSLAFNFSCHNALFSVVFNEYWRIWVEAEEVGVEYVIVFKHWGVYIGSHDDKAYITHTGTDFGDFGGPVSSSAQSLTTIKTKMTGRHQIQVKSLIALALSVSMFTANIARKSRPKIFVRCDELSIVAQGDSCRINNSLDRERRPFPPAIVVNRALLMVRCDELSIVAQGDSCRINNSLDRERRPFPPAIVVNRALLMLGSSNYNILWNNCEHFANYCRYDLRESSQV</sequence>
<dbReference type="WBParaSite" id="GPUH_0001027301-mRNA-1">
    <property type="protein sequence ID" value="GPUH_0001027301-mRNA-1"/>
    <property type="gene ID" value="GPUH_0001027301"/>
</dbReference>
<proteinExistence type="predicted"/>
<dbReference type="GO" id="GO:0035197">
    <property type="term" value="F:siRNA binding"/>
    <property type="evidence" value="ECO:0007669"/>
    <property type="project" value="TreeGrafter"/>
</dbReference>
<dbReference type="Pfam" id="PF04970">
    <property type="entry name" value="LRAT"/>
    <property type="match status" value="1"/>
</dbReference>
<protein>
    <submittedName>
        <fullName evidence="2">LRAT domain-containing protein</fullName>
    </submittedName>
</protein>
<dbReference type="GO" id="GO:0005634">
    <property type="term" value="C:nucleus"/>
    <property type="evidence" value="ECO:0007669"/>
    <property type="project" value="TreeGrafter"/>
</dbReference>
<dbReference type="Gene3D" id="3.90.1720.10">
    <property type="entry name" value="endopeptidase domain like (from Nostoc punctiforme)"/>
    <property type="match status" value="2"/>
</dbReference>
<dbReference type="Pfam" id="PF22749">
    <property type="entry name" value="Arb2"/>
    <property type="match status" value="1"/>
</dbReference>
<feature type="domain" description="LRAT" evidence="1">
    <location>
        <begin position="397"/>
        <end position="592"/>
    </location>
</feature>